<dbReference type="InterPro" id="IPR043140">
    <property type="entry name" value="Ribosomal_uS14_sf"/>
</dbReference>
<gene>
    <name evidence="5 6" type="primary">rps14</name>
</gene>
<dbReference type="Gene3D" id="4.10.830.10">
    <property type="entry name" value="30s Ribosomal Protein S14, Chain N"/>
    <property type="match status" value="1"/>
</dbReference>
<dbReference type="GO" id="GO:0009507">
    <property type="term" value="C:chloroplast"/>
    <property type="evidence" value="ECO:0007669"/>
    <property type="project" value="UniProtKB-SubCell"/>
</dbReference>
<proteinExistence type="inferred from homology"/>
<keyword evidence="6" id="KW-0934">Plastid</keyword>
<evidence type="ECO:0000256" key="5">
    <source>
        <dbReference type="HAMAP-Rule" id="MF_00537"/>
    </source>
</evidence>
<comment type="subunit">
    <text evidence="5">Part of the 30S ribosomal subunit.</text>
</comment>
<reference evidence="6" key="1">
    <citation type="journal article" date="2011" name="PLoS ONE">
        <title>Genome evolution of a tertiary dinoflagellate plastid.</title>
        <authorList>
            <person name="Gabrielsen T.M."/>
            <person name="Minge M.A."/>
            <person name="Espelund M."/>
            <person name="Tooming-Klunderud A."/>
            <person name="Patil V."/>
            <person name="Nederbragt A.J."/>
            <person name="Otis C."/>
            <person name="Turmel M."/>
            <person name="Shalchian-Tabrizi K."/>
            <person name="Lemieux C."/>
            <person name="Jakobsen K.S."/>
        </authorList>
    </citation>
    <scope>NUCLEOTIDE SEQUENCE</scope>
</reference>
<dbReference type="GO" id="GO:0003735">
    <property type="term" value="F:structural constituent of ribosome"/>
    <property type="evidence" value="ECO:0007669"/>
    <property type="project" value="InterPro"/>
</dbReference>
<comment type="subcellular location">
    <subcellularLocation>
        <location evidence="5">Plastid</location>
        <location evidence="5">Chloroplast</location>
    </subcellularLocation>
</comment>
<protein>
    <recommendedName>
        <fullName evidence="4 5">Small ribosomal subunit protein uS14c</fullName>
    </recommendedName>
</protein>
<dbReference type="Pfam" id="PF00253">
    <property type="entry name" value="Ribosomal_S14"/>
    <property type="match status" value="1"/>
</dbReference>
<evidence type="ECO:0000256" key="2">
    <source>
        <dbReference type="ARBA" id="ARBA00022980"/>
    </source>
</evidence>
<dbReference type="HAMAP" id="MF_00537">
    <property type="entry name" value="Ribosomal_uS14_1"/>
    <property type="match status" value="1"/>
</dbReference>
<dbReference type="GO" id="GO:0019843">
    <property type="term" value="F:rRNA binding"/>
    <property type="evidence" value="ECO:0007669"/>
    <property type="project" value="UniProtKB-UniRule"/>
</dbReference>
<accession>G1E752</accession>
<dbReference type="AlphaFoldDB" id="G1E752"/>
<dbReference type="PROSITE" id="PS00527">
    <property type="entry name" value="RIBOSOMAL_S14"/>
    <property type="match status" value="1"/>
</dbReference>
<keyword evidence="5" id="KW-0699">rRNA-binding</keyword>
<geneLocation type="chloroplast" evidence="6"/>
<name>G1E752_KARVE</name>
<keyword evidence="2 5" id="KW-0689">Ribosomal protein</keyword>
<dbReference type="SUPFAM" id="SSF57716">
    <property type="entry name" value="Glucocorticoid receptor-like (DNA-binding domain)"/>
    <property type="match status" value="1"/>
</dbReference>
<comment type="function">
    <text evidence="5">Binds 16S rRNA, required for the assembly of 30S particles.</text>
</comment>
<comment type="similarity">
    <text evidence="1 5">Belongs to the universal ribosomal protein uS14 family.</text>
</comment>
<dbReference type="PANTHER" id="PTHR19836">
    <property type="entry name" value="30S RIBOSOMAL PROTEIN S14"/>
    <property type="match status" value="1"/>
</dbReference>
<dbReference type="InterPro" id="IPR023036">
    <property type="entry name" value="Ribosomal_uS14_bac/plastid"/>
</dbReference>
<organism evidence="6">
    <name type="scientific">Karlodinium veneficum</name>
    <name type="common">Dinoflagellate</name>
    <name type="synonym">Karlodinium micrum</name>
    <dbReference type="NCBI Taxonomy" id="407301"/>
    <lineage>
        <taxon>Eukaryota</taxon>
        <taxon>Sar</taxon>
        <taxon>Alveolata</taxon>
        <taxon>Dinophyceae</taxon>
        <taxon>Gymnodiniales</taxon>
        <taxon>Kareniaceae</taxon>
        <taxon>Karlodinium</taxon>
    </lineage>
</organism>
<keyword evidence="6" id="KW-0150">Chloroplast</keyword>
<sequence length="143" mass="17483">MAKQGSIRRELKREHLCEKYNEKRKIIKQSLSIIIKIIVYLRITINKIDFPKRLDETVNGYFRRISYYFFLKYLIKERFPIWWRILQSRYQKIPRNALPSRRQRRCWITGRSRGVYRDFGLSRHCLREMGSEGLIPGLIKSSW</sequence>
<dbReference type="InterPro" id="IPR001209">
    <property type="entry name" value="Ribosomal_uS14"/>
</dbReference>
<evidence type="ECO:0000313" key="6">
    <source>
        <dbReference type="EMBL" id="AEJ72941.1"/>
    </source>
</evidence>
<dbReference type="GO" id="GO:0006412">
    <property type="term" value="P:translation"/>
    <property type="evidence" value="ECO:0007669"/>
    <property type="project" value="UniProtKB-UniRule"/>
</dbReference>
<dbReference type="EMBL" id="JN039300">
    <property type="protein sequence ID" value="AEJ72941.1"/>
    <property type="molecule type" value="Genomic_DNA"/>
</dbReference>
<keyword evidence="3 5" id="KW-0687">Ribonucleoprotein</keyword>
<dbReference type="PANTHER" id="PTHR19836:SF19">
    <property type="entry name" value="SMALL RIBOSOMAL SUBUNIT PROTEIN US14M"/>
    <property type="match status" value="1"/>
</dbReference>
<dbReference type="GO" id="GO:0015935">
    <property type="term" value="C:small ribosomal subunit"/>
    <property type="evidence" value="ECO:0007669"/>
    <property type="project" value="TreeGrafter"/>
</dbReference>
<keyword evidence="5" id="KW-0694">RNA-binding</keyword>
<evidence type="ECO:0000256" key="4">
    <source>
        <dbReference type="ARBA" id="ARBA00035247"/>
    </source>
</evidence>
<evidence type="ECO:0000256" key="1">
    <source>
        <dbReference type="ARBA" id="ARBA00009083"/>
    </source>
</evidence>
<evidence type="ECO:0000256" key="3">
    <source>
        <dbReference type="ARBA" id="ARBA00023274"/>
    </source>
</evidence>
<dbReference type="InterPro" id="IPR018271">
    <property type="entry name" value="Ribosomal_uS14_CS"/>
</dbReference>